<organism evidence="2 3">
    <name type="scientific">Ruminococcus bromii</name>
    <dbReference type="NCBI Taxonomy" id="40518"/>
    <lineage>
        <taxon>Bacteria</taxon>
        <taxon>Bacillati</taxon>
        <taxon>Bacillota</taxon>
        <taxon>Clostridia</taxon>
        <taxon>Eubacteriales</taxon>
        <taxon>Oscillospiraceae</taxon>
        <taxon>Ruminococcus</taxon>
    </lineage>
</organism>
<dbReference type="EMBL" id="SNUZ01000013">
    <property type="protein sequence ID" value="MCL3788383.1"/>
    <property type="molecule type" value="Genomic_DNA"/>
</dbReference>
<evidence type="ECO:0000313" key="3">
    <source>
        <dbReference type="Proteomes" id="UP001056693"/>
    </source>
</evidence>
<evidence type="ECO:0000313" key="2">
    <source>
        <dbReference type="EMBL" id="MCL3788383.1"/>
    </source>
</evidence>
<feature type="transmembrane region" description="Helical" evidence="1">
    <location>
        <begin position="210"/>
        <end position="234"/>
    </location>
</feature>
<feature type="transmembrane region" description="Helical" evidence="1">
    <location>
        <begin position="45"/>
        <end position="71"/>
    </location>
</feature>
<accession>A0ABT0NJE9</accession>
<gene>
    <name evidence="2" type="ORF">E2N93_10335</name>
</gene>
<keyword evidence="1" id="KW-1133">Transmembrane helix</keyword>
<comment type="caution">
    <text evidence="2">The sequence shown here is derived from an EMBL/GenBank/DDBJ whole genome shotgun (WGS) entry which is preliminary data.</text>
</comment>
<feature type="transmembrane region" description="Helical" evidence="1">
    <location>
        <begin position="156"/>
        <end position="182"/>
    </location>
</feature>
<dbReference type="RefSeq" id="WP_249377250.1">
    <property type="nucleotide sequence ID" value="NZ_SNUZ01000013.1"/>
</dbReference>
<reference evidence="2 3" key="1">
    <citation type="submission" date="2019-03" db="EMBL/GenBank/DDBJ databases">
        <authorList>
            <person name="Molinero N."/>
            <person name="Sanchez B."/>
            <person name="Walker A."/>
            <person name="Duncan S."/>
            <person name="Delgado S."/>
            <person name="Margolles A."/>
        </authorList>
    </citation>
    <scope>NUCLEOTIDE SEQUENCE [LARGE SCALE GENOMIC DNA]</scope>
    <source>
        <strain evidence="2 3">IPLA60002</strain>
    </source>
</reference>
<dbReference type="Proteomes" id="UP001056693">
    <property type="component" value="Unassembled WGS sequence"/>
</dbReference>
<keyword evidence="1" id="KW-0472">Membrane</keyword>
<protein>
    <submittedName>
        <fullName evidence="2">Uncharacterized protein</fullName>
    </submittedName>
</protein>
<feature type="transmembrane region" description="Helical" evidence="1">
    <location>
        <begin position="83"/>
        <end position="104"/>
    </location>
</feature>
<feature type="transmembrane region" description="Helical" evidence="1">
    <location>
        <begin position="7"/>
        <end position="25"/>
    </location>
</feature>
<proteinExistence type="predicted"/>
<evidence type="ECO:0000256" key="1">
    <source>
        <dbReference type="SAM" id="Phobius"/>
    </source>
</evidence>
<sequence>MNSKLKKCLPFIIVVALELISLIFYNEEHSFLQMKCIGILAMGGFKFAIPMLIFNAAFVFVYLLAYNYVVILVTDTQFMAKKVFKNIGILFAIRTGFDILYYLINASVTNLSETYIDFSYLINSSFAVVMFVVILKNCANISLKEIKTNVKARKNAIFFAVIFLITNIIFFVYYIIMIGLALENYMIGLALKNYEIFDNMMSENIFMYNFISYSFYVISAVSLTLLGVLFINFVKKVSNKENVNAMV</sequence>
<name>A0ABT0NJE9_9FIRM</name>
<keyword evidence="1" id="KW-0812">Transmembrane</keyword>
<feature type="transmembrane region" description="Helical" evidence="1">
    <location>
        <begin position="116"/>
        <end position="135"/>
    </location>
</feature>
<keyword evidence="3" id="KW-1185">Reference proteome</keyword>